<name>A0ABS8FQR6_9FIRM</name>
<dbReference type="Proteomes" id="UP001198495">
    <property type="component" value="Unassembled WGS sequence"/>
</dbReference>
<gene>
    <name evidence="1" type="ORF">LKD28_11020</name>
</gene>
<evidence type="ECO:0000313" key="2">
    <source>
        <dbReference type="Proteomes" id="UP001198495"/>
    </source>
</evidence>
<keyword evidence="2" id="KW-1185">Reference proteome</keyword>
<sequence length="817" mass="90616">MYQVSEEYLKQTKRKVQTFRLTGTVNKIAFTNHDILSGSFTITNQCSEQNDVKIGSVYIGELKCTFKPDLQVPDWTNAQIIVSEGLLIDGTAWEDVPLGVYTVSEANDTEYGVDITAYDNMARFNRSCSVDITIGTPYELLTLACTTCEAELGMTQAEVDALPNGTESLSLYTENDIETWQDFVFWVAQATGTIATMDREGKLVLRSYTQNVVDTLTNHNRFTGSKFSKFETRYSGLSCVNMADDTTSYYGSDPDNYLTYNLGSNPFLQYGVDSYKEQIRRAVLTALLQIDYVPFETSCLCGAMYDLGDIIRCTDGIAPGKLGCVMMYDYTFNGGYKITGFGSDPALATAKSKTDKNLEGLRNNVSTNEILFFNYENASAIQIGDGESKAIIDIRFTSSVSIGVLFQAEILLEATATEADVIGTIEYTLNEVTIIGYNPTETWKNGKHILSLMYMLMIEENSINRWLVKLNITGGSIAIAQGAVRAVIYGQGLVGTVEWDGFITLEEKLTQIALKDAIEVSKALTCTVIAGLIDVERNVVEEQLQTIQVLNQISVGNLLEKTEIRWGIASWTFTTESECTYSSRYVTIDENMFKLASTFVNKSTNESIDRGMMNVVKLDSTEFESIQSAIVSDVLNSVSENGDTEQVVKYLLWSEDKYYTIQDNVVSEIILSGDTLRAADFETHGLDTAPASDYILQLESPKIYKWTTATDTIQDTMITIKAVPHPQIIQATCDMSDVSIYGITGATAIHEGINVKLSYDAGMTWTEEEILTDALEGSMLQAYESVGQSKILTIAFIVSTVTDSLTEFQYQFKNEEE</sequence>
<dbReference type="RefSeq" id="WP_227573450.1">
    <property type="nucleotide sequence ID" value="NZ_JAJEQT010000008.1"/>
</dbReference>
<reference evidence="1 2" key="1">
    <citation type="submission" date="2021-10" db="EMBL/GenBank/DDBJ databases">
        <title>Anaerobic single-cell dispensing facilitates the cultivation of human gut bacteria.</title>
        <authorList>
            <person name="Afrizal A."/>
        </authorList>
    </citation>
    <scope>NUCLEOTIDE SEQUENCE [LARGE SCALE GENOMIC DNA]</scope>
    <source>
        <strain evidence="1 2">CLA-AA-H212</strain>
    </source>
</reference>
<dbReference type="EMBL" id="JAJEQT010000008">
    <property type="protein sequence ID" value="MCC2219556.1"/>
    <property type="molecule type" value="Genomic_DNA"/>
</dbReference>
<evidence type="ECO:0000313" key="1">
    <source>
        <dbReference type="EMBL" id="MCC2219556.1"/>
    </source>
</evidence>
<organism evidence="1 2">
    <name type="scientific">Coprococcus hominis</name>
    <name type="common">ex Arizal et al. 2022</name>
    <dbReference type="NCBI Taxonomy" id="2881262"/>
    <lineage>
        <taxon>Bacteria</taxon>
        <taxon>Bacillati</taxon>
        <taxon>Bacillota</taxon>
        <taxon>Clostridia</taxon>
        <taxon>Lachnospirales</taxon>
        <taxon>Lachnospiraceae</taxon>
        <taxon>Coprococcus</taxon>
    </lineage>
</organism>
<accession>A0ABS8FQR6</accession>
<proteinExistence type="predicted"/>
<comment type="caution">
    <text evidence="1">The sequence shown here is derived from an EMBL/GenBank/DDBJ whole genome shotgun (WGS) entry which is preliminary data.</text>
</comment>
<protein>
    <submittedName>
        <fullName evidence="1">Uncharacterized protein</fullName>
    </submittedName>
</protein>